<sequence>MKTELATIKSMPVSDIMTMAQTFADSGMFTDAKQMGQAFVKIQAGQEIGIPPFAAMSGIHIIQGKPTIGAGLIASTVKGSGKYDYNVIQLDDKACELEFFQGTKSIGKSKFTIDDAKKAQTKNIDKFPKNMLFARAISNGVKWYCPDVFSGPVYTPEEMETIDIPHEVMPLEPQVKELPAITDKMFKQLCDKIKAGDKDVYGKAKEAFSFTQAQYDTADSIMPEISDPIAA</sequence>
<reference evidence="1 2" key="1">
    <citation type="submission" date="2020-08" db="EMBL/GenBank/DDBJ databases">
        <title>Genomic Encyclopedia of Type Strains, Phase IV (KMG-V): Genome sequencing to study the core and pangenomes of soil and plant-associated prokaryotes.</title>
        <authorList>
            <person name="Whitman W."/>
        </authorList>
    </citation>
    <scope>NUCLEOTIDE SEQUENCE [LARGE SCALE GENOMIC DNA]</scope>
    <source>
        <strain evidence="1 2">ANJLi2</strain>
    </source>
</reference>
<comment type="caution">
    <text evidence="1">The sequence shown here is derived from an EMBL/GenBank/DDBJ whole genome shotgun (WGS) entry which is preliminary data.</text>
</comment>
<protein>
    <recommendedName>
        <fullName evidence="3">RecT family protein</fullName>
    </recommendedName>
</protein>
<accession>A0ABR6PJF1</accession>
<dbReference type="EMBL" id="JACHCB010000005">
    <property type="protein sequence ID" value="MBB6109761.1"/>
    <property type="molecule type" value="Genomic_DNA"/>
</dbReference>
<organism evidence="1 2">
    <name type="scientific">Mucilaginibacter lappiensis</name>
    <dbReference type="NCBI Taxonomy" id="354630"/>
    <lineage>
        <taxon>Bacteria</taxon>
        <taxon>Pseudomonadati</taxon>
        <taxon>Bacteroidota</taxon>
        <taxon>Sphingobacteriia</taxon>
        <taxon>Sphingobacteriales</taxon>
        <taxon>Sphingobacteriaceae</taxon>
        <taxon>Mucilaginibacter</taxon>
    </lineage>
</organism>
<evidence type="ECO:0008006" key="3">
    <source>
        <dbReference type="Google" id="ProtNLM"/>
    </source>
</evidence>
<keyword evidence="2" id="KW-1185">Reference proteome</keyword>
<evidence type="ECO:0000313" key="2">
    <source>
        <dbReference type="Proteomes" id="UP000541583"/>
    </source>
</evidence>
<name>A0ABR6PJF1_9SPHI</name>
<evidence type="ECO:0000313" key="1">
    <source>
        <dbReference type="EMBL" id="MBB6109761.1"/>
    </source>
</evidence>
<proteinExistence type="predicted"/>
<dbReference type="Proteomes" id="UP000541583">
    <property type="component" value="Unassembled WGS sequence"/>
</dbReference>
<dbReference type="RefSeq" id="WP_076373539.1">
    <property type="nucleotide sequence ID" value="NZ_FTMG01000005.1"/>
</dbReference>
<gene>
    <name evidence="1" type="ORF">HDF23_002510</name>
</gene>